<reference evidence="2 3" key="1">
    <citation type="journal article" date="2016" name="Nat. Commun.">
        <title>Thousands of microbial genomes shed light on interconnected biogeochemical processes in an aquifer system.</title>
        <authorList>
            <person name="Anantharaman K."/>
            <person name="Brown C.T."/>
            <person name="Hug L.A."/>
            <person name="Sharon I."/>
            <person name="Castelle C.J."/>
            <person name="Probst A.J."/>
            <person name="Thomas B.C."/>
            <person name="Singh A."/>
            <person name="Wilkins M.J."/>
            <person name="Karaoz U."/>
            <person name="Brodie E.L."/>
            <person name="Williams K.H."/>
            <person name="Hubbard S.S."/>
            <person name="Banfield J.F."/>
        </authorList>
    </citation>
    <scope>NUCLEOTIDE SEQUENCE [LARGE SCALE GENOMIC DNA]</scope>
</reference>
<proteinExistence type="predicted"/>
<protein>
    <submittedName>
        <fullName evidence="2">Uncharacterized protein</fullName>
    </submittedName>
</protein>
<gene>
    <name evidence="2" type="ORF">A2570_03665</name>
</gene>
<comment type="caution">
    <text evidence="2">The sequence shown here is derived from an EMBL/GenBank/DDBJ whole genome shotgun (WGS) entry which is preliminary data.</text>
</comment>
<keyword evidence="1" id="KW-1133">Transmembrane helix</keyword>
<name>A0A1G1XLZ6_9BACT</name>
<keyword evidence="1" id="KW-0472">Membrane</keyword>
<dbReference type="AlphaFoldDB" id="A0A1G1XLZ6"/>
<keyword evidence="1" id="KW-0812">Transmembrane</keyword>
<organism evidence="2 3">
    <name type="scientific">Candidatus Brennerbacteria bacterium RIFOXYD1_FULL_41_16</name>
    <dbReference type="NCBI Taxonomy" id="1797529"/>
    <lineage>
        <taxon>Bacteria</taxon>
        <taxon>Candidatus Brenneribacteriota</taxon>
    </lineage>
</organism>
<evidence type="ECO:0000313" key="2">
    <source>
        <dbReference type="EMBL" id="OGY40347.1"/>
    </source>
</evidence>
<accession>A0A1G1XLZ6</accession>
<sequence length="190" mass="20891">MNKKQIISILAIVLVIIVALSVFFKFKSQSAVELKASLDKASYKTGETINLSVNLKNIGKTATCVSNMSIGSLRFVSLTRDGAQVENRSAPSYFITSFPMMLQNSLVSIDSEKSIDFTLKSELDDGLGKKILRIVELVDGRGVSTFYNVETPGDYKFELVYKYTGPASQDCAKVFKSDTNKAEVTFTITP</sequence>
<dbReference type="EMBL" id="MHHY01000009">
    <property type="protein sequence ID" value="OGY40347.1"/>
    <property type="molecule type" value="Genomic_DNA"/>
</dbReference>
<dbReference type="Proteomes" id="UP000178570">
    <property type="component" value="Unassembled WGS sequence"/>
</dbReference>
<evidence type="ECO:0000256" key="1">
    <source>
        <dbReference type="SAM" id="Phobius"/>
    </source>
</evidence>
<evidence type="ECO:0000313" key="3">
    <source>
        <dbReference type="Proteomes" id="UP000178570"/>
    </source>
</evidence>
<dbReference type="STRING" id="1797529.A2570_03665"/>
<feature type="transmembrane region" description="Helical" evidence="1">
    <location>
        <begin position="6"/>
        <end position="26"/>
    </location>
</feature>